<dbReference type="OrthoDB" id="28202at10239"/>
<dbReference type="Proteomes" id="UP000203282">
    <property type="component" value="Segment"/>
</dbReference>
<reference evidence="1 2" key="1">
    <citation type="submission" date="2010-03" db="EMBL/GenBank/DDBJ databases">
        <title>The Genome Sequence of Cyanophage S-SSM4.</title>
        <authorList>
            <consortium name="The Broad Institute Genome Sequencing Platform"/>
            <person name="Henn M.R."/>
            <person name="Sullivan M.S."/>
            <person name="Osburne M.S."/>
            <person name="Levin J."/>
            <person name="Malboeuf C."/>
            <person name="Casali M."/>
            <person name="Russ C."/>
            <person name="Lennon N."/>
            <person name="Erlich R."/>
            <person name="Young S.K."/>
            <person name="Koehrsen M."/>
            <person name="Yandava C."/>
            <person name="Zeng Q."/>
            <person name="Alvarado L."/>
            <person name="Anderson S."/>
            <person name="Berlin A."/>
            <person name="Borenstein D."/>
            <person name="Chen Z."/>
            <person name="Engels R."/>
            <person name="Freedman E."/>
            <person name="Gellesch M."/>
            <person name="Goldberg J."/>
            <person name="Green L."/>
            <person name="Griggs A."/>
            <person name="Gujja S."/>
            <person name="Heiman D."/>
            <person name="Hepburn T."/>
            <person name="Howarth C."/>
            <person name="Jen D."/>
            <person name="Larson L."/>
            <person name="Lewis B."/>
            <person name="Mehta T."/>
            <person name="Park D."/>
            <person name="Pearson M."/>
            <person name="Roberts A."/>
            <person name="Ryan E."/>
            <person name="Saif S."/>
            <person name="Shea T."/>
            <person name="Shenoy N."/>
            <person name="Sisk P."/>
            <person name="Stolte C."/>
            <person name="Sykes S."/>
            <person name="Walk T."/>
            <person name="White J."/>
            <person name="Yu Q."/>
            <person name="Coleman M.L."/>
            <person name="Huang K.H."/>
            <person name="Weigele P.R."/>
            <person name="DeFrancesco A.S."/>
            <person name="Kern S.E."/>
            <person name="Thompson L.R."/>
            <person name="Fu R."/>
            <person name="Hombeck B."/>
            <person name="Chisholm S.W."/>
            <person name="Haas B."/>
            <person name="Nusbaum C."/>
            <person name="Galagan J."/>
            <person name="Birren B."/>
        </authorList>
    </citation>
    <scope>NUCLEOTIDE SEQUENCE [LARGE SCALE GENOMIC DNA]</scope>
    <source>
        <strain evidence="1 2">S-SSM4</strain>
    </source>
</reference>
<sequence length="66" mass="7907">MKFKSGDHVQWEGFKGYVNFVSNQYITITLGDKLDEYPRTRINSNPREVNLLCYNHNWKEVKKINE</sequence>
<gene>
    <name evidence="1" type="ORF">CYXG_00047</name>
</gene>
<evidence type="ECO:0000313" key="2">
    <source>
        <dbReference type="Proteomes" id="UP000203282"/>
    </source>
</evidence>
<name>M1U9D3_9CAUD</name>
<evidence type="ECO:0000313" key="1">
    <source>
        <dbReference type="EMBL" id="AGG54111.1"/>
    </source>
</evidence>
<dbReference type="KEGG" id="vg:15013469"/>
<dbReference type="GeneID" id="15013469"/>
<keyword evidence="2" id="KW-1185">Reference proteome</keyword>
<protein>
    <submittedName>
        <fullName evidence="1">Uncharacterized protein</fullName>
    </submittedName>
</protein>
<organism evidence="1 2">
    <name type="scientific">Synechococcus phage S-SSM4</name>
    <dbReference type="NCBI Taxonomy" id="536466"/>
    <lineage>
        <taxon>Viruses</taxon>
        <taxon>Duplodnaviria</taxon>
        <taxon>Heunggongvirae</taxon>
        <taxon>Uroviricota</taxon>
        <taxon>Caudoviricetes</taxon>
        <taxon>Pantevenvirales</taxon>
        <taxon>Kyanoviridae</taxon>
        <taxon>Greenvirus</taxon>
        <taxon>Greenvirus ssm4</taxon>
    </lineage>
</organism>
<accession>M1U9D3</accession>
<proteinExistence type="predicted"/>
<dbReference type="EMBL" id="HQ316583">
    <property type="protein sequence ID" value="AGG54111.1"/>
    <property type="molecule type" value="Genomic_DNA"/>
</dbReference>
<dbReference type="RefSeq" id="YP_007677236.1">
    <property type="nucleotide sequence ID" value="NC_020875.1"/>
</dbReference>